<feature type="transmembrane region" description="Helical" evidence="1">
    <location>
        <begin position="177"/>
        <end position="194"/>
    </location>
</feature>
<dbReference type="Proteomes" id="UP000245202">
    <property type="component" value="Unassembled WGS sequence"/>
</dbReference>
<comment type="caution">
    <text evidence="2">The sequence shown here is derived from an EMBL/GenBank/DDBJ whole genome shotgun (WGS) entry which is preliminary data.</text>
</comment>
<proteinExistence type="predicted"/>
<feature type="transmembrane region" description="Helical" evidence="1">
    <location>
        <begin position="200"/>
        <end position="222"/>
    </location>
</feature>
<feature type="transmembrane region" description="Helical" evidence="1">
    <location>
        <begin position="57"/>
        <end position="79"/>
    </location>
</feature>
<evidence type="ECO:0000313" key="2">
    <source>
        <dbReference type="EMBL" id="GBG10754.1"/>
    </source>
</evidence>
<sequence length="231" mass="25410">MLNLIKLELRKGHLKGYAWGSVLAYGIIAGFLALIYFTEGPISEEPIFASYPDMLEMIDVLVRATFIIYGAALLSKLVISEFRDKTMGLLFAYPVSRKKLMYAKLSIVFIWTFTNVVIANVLVGTIFLIINENMGYVDDQWSNSLLYDHGLTILMQAIGAAGISLLPLLFGMRKKSVVATIVSAVLIVMLVASNNMGFTLSSIIAIPLSLSAIGVLLAFWSFRDIDKVDVG</sequence>
<accession>A0A2R5F403</accession>
<feature type="transmembrane region" description="Helical" evidence="1">
    <location>
        <begin position="100"/>
        <end position="130"/>
    </location>
</feature>
<dbReference type="EMBL" id="BDQX01000356">
    <property type="protein sequence ID" value="GBG10754.1"/>
    <property type="molecule type" value="Genomic_DNA"/>
</dbReference>
<dbReference type="RefSeq" id="WP_108995187.1">
    <property type="nucleotide sequence ID" value="NZ_BDQX01000356.1"/>
</dbReference>
<dbReference type="Pfam" id="PF12730">
    <property type="entry name" value="ABC2_membrane_4"/>
    <property type="match status" value="1"/>
</dbReference>
<evidence type="ECO:0000256" key="1">
    <source>
        <dbReference type="SAM" id="Phobius"/>
    </source>
</evidence>
<feature type="transmembrane region" description="Helical" evidence="1">
    <location>
        <begin position="16"/>
        <end position="37"/>
    </location>
</feature>
<keyword evidence="1" id="KW-0472">Membrane</keyword>
<keyword evidence="1" id="KW-1133">Transmembrane helix</keyword>
<organism evidence="2 3">
    <name type="scientific">Paenibacillus agaridevorans</name>
    <dbReference type="NCBI Taxonomy" id="171404"/>
    <lineage>
        <taxon>Bacteria</taxon>
        <taxon>Bacillati</taxon>
        <taxon>Bacillota</taxon>
        <taxon>Bacilli</taxon>
        <taxon>Bacillales</taxon>
        <taxon>Paenibacillaceae</taxon>
        <taxon>Paenibacillus</taxon>
    </lineage>
</organism>
<keyword evidence="3" id="KW-1185">Reference proteome</keyword>
<name>A0A2R5F403_9BACL</name>
<gene>
    <name evidence="2" type="ORF">PAT3040_05516</name>
</gene>
<dbReference type="AlphaFoldDB" id="A0A2R5F403"/>
<protein>
    <submittedName>
        <fullName evidence="2">ABC transporter permease</fullName>
    </submittedName>
</protein>
<evidence type="ECO:0000313" key="3">
    <source>
        <dbReference type="Proteomes" id="UP000245202"/>
    </source>
</evidence>
<reference evidence="2 3" key="1">
    <citation type="submission" date="2017-08" db="EMBL/GenBank/DDBJ databases">
        <title>Substantial Increase in Enzyme Production by Combined Drug-Resistance Mutations in Paenibacillus agaridevorans.</title>
        <authorList>
            <person name="Tanaka Y."/>
            <person name="Funane K."/>
            <person name="Hosaka T."/>
            <person name="Shiwa Y."/>
            <person name="Fujita N."/>
            <person name="Miyazaki T."/>
            <person name="Yoshikawa H."/>
            <person name="Murakami K."/>
            <person name="Kasahara K."/>
            <person name="Inaoka T."/>
            <person name="Hiraga Y."/>
            <person name="Ochi K."/>
        </authorList>
    </citation>
    <scope>NUCLEOTIDE SEQUENCE [LARGE SCALE GENOMIC DNA]</scope>
    <source>
        <strain evidence="2 3">T-3040</strain>
    </source>
</reference>
<feature type="transmembrane region" description="Helical" evidence="1">
    <location>
        <begin position="150"/>
        <end position="170"/>
    </location>
</feature>
<keyword evidence="1" id="KW-0812">Transmembrane</keyword>